<evidence type="ECO:0000313" key="1">
    <source>
        <dbReference type="EMBL" id="PSR76988.1"/>
    </source>
</evidence>
<dbReference type="InParanoid" id="A0A2T2ZUE8"/>
<dbReference type="AlphaFoldDB" id="A0A2T2ZUE8"/>
<reference evidence="1 2" key="1">
    <citation type="journal article" date="2018" name="Mycol. Prog.">
        <title>Coniella lustricola, a new species from submerged detritus.</title>
        <authorList>
            <person name="Raudabaugh D.B."/>
            <person name="Iturriaga T."/>
            <person name="Carver A."/>
            <person name="Mondo S."/>
            <person name="Pangilinan J."/>
            <person name="Lipzen A."/>
            <person name="He G."/>
            <person name="Amirebrahimi M."/>
            <person name="Grigoriev I.V."/>
            <person name="Miller A.N."/>
        </authorList>
    </citation>
    <scope>NUCLEOTIDE SEQUENCE [LARGE SCALE GENOMIC DNA]</scope>
    <source>
        <strain evidence="1 2">B22-T-1</strain>
    </source>
</reference>
<name>A0A2T2ZUE8_9PEZI</name>
<gene>
    <name evidence="1" type="ORF">BD289DRAFT_162051</name>
</gene>
<dbReference type="Proteomes" id="UP000241462">
    <property type="component" value="Unassembled WGS sequence"/>
</dbReference>
<evidence type="ECO:0000313" key="2">
    <source>
        <dbReference type="Proteomes" id="UP000241462"/>
    </source>
</evidence>
<dbReference type="EMBL" id="KZ678680">
    <property type="protein sequence ID" value="PSR76988.1"/>
    <property type="molecule type" value="Genomic_DNA"/>
</dbReference>
<keyword evidence="2" id="KW-1185">Reference proteome</keyword>
<sequence>MGRGLFASGLLPSTYFSCMNASLGDRSDIVKLYYCTPETCKRITHSLTHPFSSHNSTSHTIPPPRLAARLSHSLCQHLYTHTLVHTHGEGPNSFHPLIYCHFTNDSVQVHSPHSLTHSLTHSLAHSLLSISHHLTQCTAASIPLPAQAAV</sequence>
<dbReference type="STRING" id="2025994.A0A2T2ZUE8"/>
<organism evidence="1 2">
    <name type="scientific">Coniella lustricola</name>
    <dbReference type="NCBI Taxonomy" id="2025994"/>
    <lineage>
        <taxon>Eukaryota</taxon>
        <taxon>Fungi</taxon>
        <taxon>Dikarya</taxon>
        <taxon>Ascomycota</taxon>
        <taxon>Pezizomycotina</taxon>
        <taxon>Sordariomycetes</taxon>
        <taxon>Sordariomycetidae</taxon>
        <taxon>Diaporthales</taxon>
        <taxon>Schizoparmaceae</taxon>
        <taxon>Coniella</taxon>
    </lineage>
</organism>
<accession>A0A2T2ZUE8</accession>
<proteinExistence type="predicted"/>
<protein>
    <submittedName>
        <fullName evidence="1">Uncharacterized protein</fullName>
    </submittedName>
</protein>